<dbReference type="SMART" id="SM00388">
    <property type="entry name" value="HisKA"/>
    <property type="match status" value="1"/>
</dbReference>
<accession>A0A212JL06</accession>
<dbReference type="Gene3D" id="1.10.287.130">
    <property type="match status" value="1"/>
</dbReference>
<dbReference type="InterPro" id="IPR003594">
    <property type="entry name" value="HATPase_dom"/>
</dbReference>
<keyword evidence="3" id="KW-0597">Phosphoprotein</keyword>
<evidence type="ECO:0000259" key="11">
    <source>
        <dbReference type="PROSITE" id="PS50113"/>
    </source>
</evidence>
<dbReference type="EMBL" id="FLUQ01000001">
    <property type="protein sequence ID" value="SBW00112.1"/>
    <property type="molecule type" value="Genomic_DNA"/>
</dbReference>
<dbReference type="InterPro" id="IPR004358">
    <property type="entry name" value="Sig_transdc_His_kin-like_C"/>
</dbReference>
<evidence type="ECO:0000313" key="12">
    <source>
        <dbReference type="EMBL" id="SBW00112.1"/>
    </source>
</evidence>
<dbReference type="SUPFAM" id="SSF55785">
    <property type="entry name" value="PYP-like sensor domain (PAS domain)"/>
    <property type="match status" value="1"/>
</dbReference>
<dbReference type="Pfam" id="PF13426">
    <property type="entry name" value="PAS_9"/>
    <property type="match status" value="1"/>
</dbReference>
<dbReference type="InterPro" id="IPR036890">
    <property type="entry name" value="HATPase_C_sf"/>
</dbReference>
<dbReference type="PROSITE" id="PS50113">
    <property type="entry name" value="PAC"/>
    <property type="match status" value="1"/>
</dbReference>
<dbReference type="PANTHER" id="PTHR43065:SF10">
    <property type="entry name" value="PEROXIDE STRESS-ACTIVATED HISTIDINE KINASE MAK3"/>
    <property type="match status" value="1"/>
</dbReference>
<dbReference type="InterPro" id="IPR005467">
    <property type="entry name" value="His_kinase_dom"/>
</dbReference>
<feature type="domain" description="Histidine kinase" evidence="9">
    <location>
        <begin position="150"/>
        <end position="355"/>
    </location>
</feature>
<organism evidence="12">
    <name type="scientific">uncultured delta proteobacterium</name>
    <dbReference type="NCBI Taxonomy" id="34034"/>
    <lineage>
        <taxon>Bacteria</taxon>
        <taxon>Deltaproteobacteria</taxon>
        <taxon>environmental samples</taxon>
    </lineage>
</organism>
<dbReference type="PRINTS" id="PR00344">
    <property type="entry name" value="BCTRLSENSOR"/>
</dbReference>
<dbReference type="GO" id="GO:0005524">
    <property type="term" value="F:ATP binding"/>
    <property type="evidence" value="ECO:0007669"/>
    <property type="project" value="UniProtKB-KW"/>
</dbReference>
<evidence type="ECO:0000259" key="9">
    <source>
        <dbReference type="PROSITE" id="PS50109"/>
    </source>
</evidence>
<feature type="domain" description="PAS" evidence="10">
    <location>
        <begin position="11"/>
        <end position="57"/>
    </location>
</feature>
<dbReference type="Pfam" id="PF02518">
    <property type="entry name" value="HATPase_c"/>
    <property type="match status" value="1"/>
</dbReference>
<dbReference type="PROSITE" id="PS50109">
    <property type="entry name" value="HIS_KIN"/>
    <property type="match status" value="1"/>
</dbReference>
<dbReference type="GO" id="GO:0000155">
    <property type="term" value="F:phosphorelay sensor kinase activity"/>
    <property type="evidence" value="ECO:0007669"/>
    <property type="project" value="InterPro"/>
</dbReference>
<keyword evidence="5" id="KW-0547">Nucleotide-binding</keyword>
<evidence type="ECO:0000256" key="7">
    <source>
        <dbReference type="ARBA" id="ARBA00022840"/>
    </source>
</evidence>
<dbReference type="InterPro" id="IPR000700">
    <property type="entry name" value="PAS-assoc_C"/>
</dbReference>
<evidence type="ECO:0000256" key="8">
    <source>
        <dbReference type="ARBA" id="ARBA00023012"/>
    </source>
</evidence>
<dbReference type="Pfam" id="PF00512">
    <property type="entry name" value="HisKA"/>
    <property type="match status" value="1"/>
</dbReference>
<dbReference type="CDD" id="cd00130">
    <property type="entry name" value="PAS"/>
    <property type="match status" value="1"/>
</dbReference>
<keyword evidence="7" id="KW-0067">ATP-binding</keyword>
<dbReference type="InterPro" id="IPR036097">
    <property type="entry name" value="HisK_dim/P_sf"/>
</dbReference>
<proteinExistence type="predicted"/>
<dbReference type="Gene3D" id="3.30.565.10">
    <property type="entry name" value="Histidine kinase-like ATPase, C-terminal domain"/>
    <property type="match status" value="1"/>
</dbReference>
<dbReference type="PANTHER" id="PTHR43065">
    <property type="entry name" value="SENSOR HISTIDINE KINASE"/>
    <property type="match status" value="1"/>
</dbReference>
<evidence type="ECO:0000256" key="6">
    <source>
        <dbReference type="ARBA" id="ARBA00022777"/>
    </source>
</evidence>
<dbReference type="Gene3D" id="3.30.450.20">
    <property type="entry name" value="PAS domain"/>
    <property type="match status" value="1"/>
</dbReference>
<feature type="domain" description="PAC" evidence="11">
    <location>
        <begin position="83"/>
        <end position="137"/>
    </location>
</feature>
<dbReference type="AlphaFoldDB" id="A0A212JL06"/>
<comment type="catalytic activity">
    <reaction evidence="1">
        <text>ATP + protein L-histidine = ADP + protein N-phospho-L-histidine.</text>
        <dbReference type="EC" id="2.7.13.3"/>
    </reaction>
</comment>
<dbReference type="InterPro" id="IPR003661">
    <property type="entry name" value="HisK_dim/P_dom"/>
</dbReference>
<protein>
    <recommendedName>
        <fullName evidence="2">histidine kinase</fullName>
        <ecNumber evidence="2">2.7.13.3</ecNumber>
    </recommendedName>
</protein>
<name>A0A212JL06_9DELT</name>
<dbReference type="PROSITE" id="PS50112">
    <property type="entry name" value="PAS"/>
    <property type="match status" value="1"/>
</dbReference>
<dbReference type="EC" id="2.7.13.3" evidence="2"/>
<evidence type="ECO:0000256" key="4">
    <source>
        <dbReference type="ARBA" id="ARBA00022679"/>
    </source>
</evidence>
<gene>
    <name evidence="12" type="ORF">KL86DPRO_11725</name>
</gene>
<dbReference type="InterPro" id="IPR000014">
    <property type="entry name" value="PAS"/>
</dbReference>
<dbReference type="CDD" id="cd00082">
    <property type="entry name" value="HisKA"/>
    <property type="match status" value="1"/>
</dbReference>
<keyword evidence="8" id="KW-0902">Two-component regulatory system</keyword>
<reference evidence="12" key="1">
    <citation type="submission" date="2016-04" db="EMBL/GenBank/DDBJ databases">
        <authorList>
            <person name="Evans L.H."/>
            <person name="Alamgir A."/>
            <person name="Owens N."/>
            <person name="Weber N.D."/>
            <person name="Virtaneva K."/>
            <person name="Barbian K."/>
            <person name="Babar A."/>
            <person name="Rosenke K."/>
        </authorList>
    </citation>
    <scope>NUCLEOTIDE SEQUENCE</scope>
    <source>
        <strain evidence="12">86</strain>
    </source>
</reference>
<dbReference type="SUPFAM" id="SSF55874">
    <property type="entry name" value="ATPase domain of HSP90 chaperone/DNA topoisomerase II/histidine kinase"/>
    <property type="match status" value="1"/>
</dbReference>
<evidence type="ECO:0000256" key="2">
    <source>
        <dbReference type="ARBA" id="ARBA00012438"/>
    </source>
</evidence>
<evidence type="ECO:0000256" key="1">
    <source>
        <dbReference type="ARBA" id="ARBA00000085"/>
    </source>
</evidence>
<evidence type="ECO:0000256" key="5">
    <source>
        <dbReference type="ARBA" id="ARBA00022741"/>
    </source>
</evidence>
<keyword evidence="4" id="KW-0808">Transferase</keyword>
<dbReference type="NCBIfam" id="TIGR00229">
    <property type="entry name" value="sensory_box"/>
    <property type="match status" value="1"/>
</dbReference>
<evidence type="ECO:0000256" key="3">
    <source>
        <dbReference type="ARBA" id="ARBA00022553"/>
    </source>
</evidence>
<keyword evidence="6" id="KW-0418">Kinase</keyword>
<dbReference type="SMART" id="SM00387">
    <property type="entry name" value="HATPase_c"/>
    <property type="match status" value="1"/>
</dbReference>
<sequence length="369" mass="41354">MQLQITPGGPDNVLFNNLIDQFEEDIVLVDTAGNILNLNKSLLDLWGGKREDYIGKNCETLQQTGPVCLNTQFFFDRVMEEGRRITETYTDVTEDGRMNYYHVNVFPLRDENGEICRLVLTRRNTTAEMQIEQRLYQSQKMAAIGELSTYIAHEIRNPLFAIGGFANALLRIQSLDESAREKARIILEESQRLDDILKSIINFARPTEQALGAVDVNELAAQTVELMGFGTEKNITIKLQIAEHIPHVHGNAEMLKQCLINLIKNAQEAMEEGVIDVRTRYVDGIVYLEVGDNGPGIPQELQEKIFSPFFSTKDKGSGLGLAMTRKIINEIGGKLLLHSQVGHGTLVTMALRPVLAVEDEETLIPGEKK</sequence>
<dbReference type="InterPro" id="IPR035965">
    <property type="entry name" value="PAS-like_dom_sf"/>
</dbReference>
<dbReference type="SUPFAM" id="SSF47384">
    <property type="entry name" value="Homodimeric domain of signal transducing histidine kinase"/>
    <property type="match status" value="1"/>
</dbReference>
<evidence type="ECO:0000259" key="10">
    <source>
        <dbReference type="PROSITE" id="PS50112"/>
    </source>
</evidence>